<evidence type="ECO:0000256" key="2">
    <source>
        <dbReference type="ARBA" id="ARBA00022763"/>
    </source>
</evidence>
<dbReference type="PANTHER" id="PTHR10073:SF47">
    <property type="entry name" value="DNA MISMATCH REPAIR PROTEIN MLH3"/>
    <property type="match status" value="1"/>
</dbReference>
<evidence type="ECO:0000259" key="3">
    <source>
        <dbReference type="PROSITE" id="PS01159"/>
    </source>
</evidence>
<dbReference type="InterPro" id="IPR001202">
    <property type="entry name" value="WW_dom"/>
</dbReference>
<evidence type="ECO:0000313" key="5">
    <source>
        <dbReference type="Proteomes" id="UP000027135"/>
    </source>
</evidence>
<dbReference type="Gene3D" id="3.30.1370.100">
    <property type="entry name" value="MutL, C-terminal domain, regulatory subdomain"/>
    <property type="match status" value="1"/>
</dbReference>
<dbReference type="STRING" id="136037.A0A067RE66"/>
<dbReference type="InterPro" id="IPR036890">
    <property type="entry name" value="HATPase_C_sf"/>
</dbReference>
<gene>
    <name evidence="4" type="ORF">L798_02541</name>
</gene>
<dbReference type="SMART" id="SM00853">
    <property type="entry name" value="MutL_C"/>
    <property type="match status" value="1"/>
</dbReference>
<dbReference type="Pfam" id="PF01119">
    <property type="entry name" value="DNA_mis_repair"/>
    <property type="match status" value="1"/>
</dbReference>
<dbReference type="GO" id="GO:0140664">
    <property type="term" value="F:ATP-dependent DNA damage sensor activity"/>
    <property type="evidence" value="ECO:0007669"/>
    <property type="project" value="InterPro"/>
</dbReference>
<evidence type="ECO:0000256" key="1">
    <source>
        <dbReference type="ARBA" id="ARBA00006082"/>
    </source>
</evidence>
<dbReference type="Pfam" id="PF13589">
    <property type="entry name" value="HATPase_c_3"/>
    <property type="match status" value="1"/>
</dbReference>
<dbReference type="PROSITE" id="PS00058">
    <property type="entry name" value="DNA_MISMATCH_REPAIR_1"/>
    <property type="match status" value="1"/>
</dbReference>
<organism evidence="4 5">
    <name type="scientific">Zootermopsis nevadensis</name>
    <name type="common">Dampwood termite</name>
    <dbReference type="NCBI Taxonomy" id="136037"/>
    <lineage>
        <taxon>Eukaryota</taxon>
        <taxon>Metazoa</taxon>
        <taxon>Ecdysozoa</taxon>
        <taxon>Arthropoda</taxon>
        <taxon>Hexapoda</taxon>
        <taxon>Insecta</taxon>
        <taxon>Pterygota</taxon>
        <taxon>Neoptera</taxon>
        <taxon>Polyneoptera</taxon>
        <taxon>Dictyoptera</taxon>
        <taxon>Blattodea</taxon>
        <taxon>Blattoidea</taxon>
        <taxon>Termitoidae</taxon>
        <taxon>Termopsidae</taxon>
        <taxon>Zootermopsis</taxon>
    </lineage>
</organism>
<dbReference type="InterPro" id="IPR014790">
    <property type="entry name" value="MutL_C"/>
</dbReference>
<dbReference type="PROSITE" id="PS01159">
    <property type="entry name" value="WW_DOMAIN_1"/>
    <property type="match status" value="1"/>
</dbReference>
<dbReference type="GO" id="GO:0006298">
    <property type="term" value="P:mismatch repair"/>
    <property type="evidence" value="ECO:0007669"/>
    <property type="project" value="InterPro"/>
</dbReference>
<dbReference type="NCBIfam" id="TIGR00585">
    <property type="entry name" value="mutl"/>
    <property type="match status" value="1"/>
</dbReference>
<dbReference type="GO" id="GO:0016887">
    <property type="term" value="F:ATP hydrolysis activity"/>
    <property type="evidence" value="ECO:0007669"/>
    <property type="project" value="InterPro"/>
</dbReference>
<protein>
    <submittedName>
        <fullName evidence="4">DNA mismatch repair protein Mlh3</fullName>
    </submittedName>
</protein>
<dbReference type="Gene3D" id="3.30.565.10">
    <property type="entry name" value="Histidine kinase-like ATPase, C-terminal domain"/>
    <property type="match status" value="1"/>
</dbReference>
<accession>A0A067RE66</accession>
<proteinExistence type="inferred from homology"/>
<name>A0A067RE66_ZOONE</name>
<dbReference type="GO" id="GO:0005524">
    <property type="term" value="F:ATP binding"/>
    <property type="evidence" value="ECO:0007669"/>
    <property type="project" value="InterPro"/>
</dbReference>
<dbReference type="GO" id="GO:0032300">
    <property type="term" value="C:mismatch repair complex"/>
    <property type="evidence" value="ECO:0007669"/>
    <property type="project" value="InterPro"/>
</dbReference>
<dbReference type="InterPro" id="IPR014721">
    <property type="entry name" value="Ribsml_uS5_D2-typ_fold_subgr"/>
</dbReference>
<dbReference type="GO" id="GO:0030983">
    <property type="term" value="F:mismatched DNA binding"/>
    <property type="evidence" value="ECO:0007669"/>
    <property type="project" value="InterPro"/>
</dbReference>
<dbReference type="Gene3D" id="3.30.1540.20">
    <property type="entry name" value="MutL, C-terminal domain, dimerisation subdomain"/>
    <property type="match status" value="1"/>
</dbReference>
<keyword evidence="2" id="KW-0227">DNA damage</keyword>
<dbReference type="InterPro" id="IPR013507">
    <property type="entry name" value="DNA_mismatch_S5_2-like"/>
</dbReference>
<dbReference type="InterPro" id="IPR014762">
    <property type="entry name" value="DNA_mismatch_repair_CS"/>
</dbReference>
<dbReference type="EMBL" id="KK852526">
    <property type="protein sequence ID" value="KDR22057.1"/>
    <property type="molecule type" value="Genomic_DNA"/>
</dbReference>
<dbReference type="SUPFAM" id="SSF118116">
    <property type="entry name" value="DNA mismatch repair protein MutL"/>
    <property type="match status" value="1"/>
</dbReference>
<dbReference type="InterPro" id="IPR038973">
    <property type="entry name" value="MutL/Mlh/Pms-like"/>
</dbReference>
<dbReference type="OrthoDB" id="429932at2759"/>
<dbReference type="InParanoid" id="A0A067RE66"/>
<dbReference type="SUPFAM" id="SSF54211">
    <property type="entry name" value="Ribosomal protein S5 domain 2-like"/>
    <property type="match status" value="1"/>
</dbReference>
<dbReference type="InterPro" id="IPR002099">
    <property type="entry name" value="MutL/Mlh/PMS"/>
</dbReference>
<dbReference type="Gene3D" id="3.30.230.10">
    <property type="match status" value="1"/>
</dbReference>
<dbReference type="InterPro" id="IPR042121">
    <property type="entry name" value="MutL_C_regsub"/>
</dbReference>
<comment type="similarity">
    <text evidence="1">Belongs to the DNA mismatch repair MutL/HexB family.</text>
</comment>
<sequence>MENGGRMTICKLSSEVQSALRSGVVFTSVAQCVDELVFNAVDAGATLIAVRINFKFHKIQVIDNGCGMNSAHLDLVGTRYMTSKCHSIEDLHNRLDQFGFRGEALASLREVSGLLTLESRPKGSDITFCKVFTHGKSHKAGVSKTVRPEHGTTITVHDFMYNMPVRRQRIRSAIDLEEIKSHIECTALMQPQISFSLRNDTDGNLILHTRKSADTISAFSYLFGQTVAQTLVTVSSTLDQFKISGYIGKEAHHQKNLQFVYVNKRLVLKSKFHKLANSMLGNSFILKSNITSRDIPISKETTTGRWLAYSSPRKRDKYAVYLLNVECPYHLYDICLDPKKTLIEFCNWDKVLQCMESVIRTFLEKEYSMSFSQGSNICSQNEKSNGKNISSLLKEMEQLEKECALGQLKTQHVKSTEMLNREKESNICNLSEIVNKKMLNVSRALFGMPAKRREKSEDSCYKDDICLQNTTLTFEEIDVESEVTVMLDSSANRSDKNVLTDFTPNHTLHKCESENPFSSSQIYNITQQSITSLTGVLKRNETLIARKNLNKSRSCLFETPLIESDCEKLSPQCTLTGTDSDLYPVERFRNFISHRTQPKYQSKHVDLPPITKFRETFHCLSNIEIPIPFKNSAWDALQLYYSTSETQKRCVDTTNECDKPNINVSFKTVAIDNCETAQENFLKGEVCSHIPTHLKCLLHKMAMNQDLSTMCNKTHYKECSNYEQQMNHLVHDASETLSNESIAKPVRKYENTEKTEGDVFNFQRNTSHCSPSFPSQSLRRRDGSNLCVSSGYRGPLCNELNIPRKEIIEVEECVQFQQHNNFHNYEQKKRETNITTTTSDVRKRCVRTSHAACNNERNCIKMFDLASTYDVGKVKEHWNSMQRNHSTLKATDKRTDGRDMSPLAQNSEEVCNWLKLIHHKINAHRRFTKAFSTDYSYSRDYCTSSDFLCTLEREKAKKSKCTLQNGMLSIYHKTDFQDDHAAAKTFSCHEKSHNTQACNKSVGFNSTDKMVFHHNLPNNFEGNSQKMLSHLSSSDCALHNVNVVGKCDRPSLGAVTFRFSPKLEMRHHLGCMDIKKLFDSNSDMICKSKLRKKNIQNSEIVKNHYASDCARGISQVVFVSDYAVSRQQLGKSIIFSSGSEADVESGNEMEPCFAKRRRINMSSFNKNCSENKRLSKPTNIPKDMYAQHIHNNCSEESLKRKTCYSITKCENWKMNTLSKERLEGSCLSFEGQEKTVEYLSPDRQEGRNRVDGKISQTAVDGKMPQIIEGSNDTIVPSSGSSCNSSFSCLHQTPNCKIIVSDSSSDLSLHNCNIVRNQDSGNLCSRNSLAVSSNGKEADREAYCSGLLFSENEEGNVTVGTDDIFVPFGKDLNEVETRTIGIMNNYFCKEPSSENVYREKVYTDSSAALSDVISTLKICYISHSASNKNNANSEGNENNVSETENVDSVEKTNMLQKILPTGTIVQEVSKSHYSDANNETNQINDTGKNNSESISCEKEQLFSKWSLPSSTIKCRISSDYKCIREEASELLLMEKISSGHGQLLSSKELSPKNTEHCGALTSHNCMNDESTQEVPSVGKMCCAQENSSFFKDSLSRTVKNDVNAETFSLVKANDTSVLTKDTLSYAENVFSGLHCSFLNDRLPSRNNTNQGVPGSNSFIENDCTQTLRQNIFNSESSSCKHSETHSFSESTQCNSNKSTNNANICDRESENGLLNTDLITCGQMTDINTTESEIECHQAEQKIKLNECVYPAASLAINGNKLREMQSNLLDRKRRCEVDCPYTHAKRNCTEEHNLNVATRTHEPYESNLILSEVNMSNTVSTQDLNEAFDRIMNNIAGSDANKQENYATVVGQDDVVKNSTVGMNVCKEIEKISHSAEDVDMKRSKEWEQRLDPKGKIFFVHVESGLTSYAVPNHVMTQNLYSMSKRFAFLPKGMSPVLRKGVNKSYEESEEKNLTPVSHQVLCNIVTDSYSLMDELSSVKWKDVQEPKRTNCRDLVQKLLADSDCQLQYCEKEVPNACIEELPRSIVKVYNVIYPYTFSKDIFSNLKVLGQLDNKFIVTVVGPRSGESQNVIVLFDQHAVHERIRLESLMKDYLVEGCDSEFKTMDVNPHINLCMSNKEVRIISCFQKDFEKLGLKFEILDDTSIQITSVPACLLAREEREMHGRGLSVLNGFLESMIREQVDSILTTRGVAIRLPTILQSVISSEACRGSVKFGDHLYAEECEVLLKNLSECQVPFQCAHGRPALVPIVDLQHLHVQQARIRPKPQLWKLNKNKRLENVSDLK</sequence>
<dbReference type="InterPro" id="IPR042120">
    <property type="entry name" value="MutL_C_dimsub"/>
</dbReference>
<dbReference type="Pfam" id="PF08676">
    <property type="entry name" value="MutL_C"/>
    <property type="match status" value="1"/>
</dbReference>
<dbReference type="SMART" id="SM01340">
    <property type="entry name" value="DNA_mis_repair"/>
    <property type="match status" value="1"/>
</dbReference>
<reference evidence="4 5" key="1">
    <citation type="journal article" date="2014" name="Nat. Commun.">
        <title>Molecular traces of alternative social organization in a termite genome.</title>
        <authorList>
            <person name="Terrapon N."/>
            <person name="Li C."/>
            <person name="Robertson H.M."/>
            <person name="Ji L."/>
            <person name="Meng X."/>
            <person name="Booth W."/>
            <person name="Chen Z."/>
            <person name="Childers C.P."/>
            <person name="Glastad K.M."/>
            <person name="Gokhale K."/>
            <person name="Gowin J."/>
            <person name="Gronenberg W."/>
            <person name="Hermansen R.A."/>
            <person name="Hu H."/>
            <person name="Hunt B.G."/>
            <person name="Huylmans A.K."/>
            <person name="Khalil S.M."/>
            <person name="Mitchell R.D."/>
            <person name="Munoz-Torres M.C."/>
            <person name="Mustard J.A."/>
            <person name="Pan H."/>
            <person name="Reese J.T."/>
            <person name="Scharf M.E."/>
            <person name="Sun F."/>
            <person name="Vogel H."/>
            <person name="Xiao J."/>
            <person name="Yang W."/>
            <person name="Yang Z."/>
            <person name="Yang Z."/>
            <person name="Zhou J."/>
            <person name="Zhu J."/>
            <person name="Brent C.S."/>
            <person name="Elsik C.G."/>
            <person name="Goodisman M.A."/>
            <person name="Liberles D.A."/>
            <person name="Roe R.M."/>
            <person name="Vargo E.L."/>
            <person name="Vilcinskas A."/>
            <person name="Wang J."/>
            <person name="Bornberg-Bauer E."/>
            <person name="Korb J."/>
            <person name="Zhang G."/>
            <person name="Liebig J."/>
        </authorList>
    </citation>
    <scope>NUCLEOTIDE SEQUENCE [LARGE SCALE GENOMIC DNA]</scope>
    <source>
        <tissue evidence="4">Whole organism</tissue>
    </source>
</reference>
<dbReference type="InterPro" id="IPR020568">
    <property type="entry name" value="Ribosomal_Su5_D2-typ_SF"/>
</dbReference>
<feature type="domain" description="WW" evidence="3">
    <location>
        <begin position="1887"/>
        <end position="1912"/>
    </location>
</feature>
<evidence type="ECO:0000313" key="4">
    <source>
        <dbReference type="EMBL" id="KDR22057.1"/>
    </source>
</evidence>
<dbReference type="PANTHER" id="PTHR10073">
    <property type="entry name" value="DNA MISMATCH REPAIR PROTEIN MLH, PMS, MUTL"/>
    <property type="match status" value="1"/>
</dbReference>
<dbReference type="eggNOG" id="KOG1977">
    <property type="taxonomic scope" value="Eukaryota"/>
</dbReference>
<dbReference type="SUPFAM" id="SSF55874">
    <property type="entry name" value="ATPase domain of HSP90 chaperone/DNA topoisomerase II/histidine kinase"/>
    <property type="match status" value="1"/>
</dbReference>
<dbReference type="InterPro" id="IPR037198">
    <property type="entry name" value="MutL_C_sf"/>
</dbReference>
<dbReference type="Proteomes" id="UP000027135">
    <property type="component" value="Unassembled WGS sequence"/>
</dbReference>
<keyword evidence="5" id="KW-1185">Reference proteome</keyword>